<gene>
    <name evidence="2" type="ORF">RJ641_008382</name>
</gene>
<evidence type="ECO:0000259" key="1">
    <source>
        <dbReference type="Pfam" id="PF04937"/>
    </source>
</evidence>
<dbReference type="AlphaFoldDB" id="A0AAN8V195"/>
<feature type="domain" description="DUF659" evidence="1">
    <location>
        <begin position="134"/>
        <end position="201"/>
    </location>
</feature>
<dbReference type="Proteomes" id="UP001370490">
    <property type="component" value="Unassembled WGS sequence"/>
</dbReference>
<organism evidence="2 3">
    <name type="scientific">Dillenia turbinata</name>
    <dbReference type="NCBI Taxonomy" id="194707"/>
    <lineage>
        <taxon>Eukaryota</taxon>
        <taxon>Viridiplantae</taxon>
        <taxon>Streptophyta</taxon>
        <taxon>Embryophyta</taxon>
        <taxon>Tracheophyta</taxon>
        <taxon>Spermatophyta</taxon>
        <taxon>Magnoliopsida</taxon>
        <taxon>eudicotyledons</taxon>
        <taxon>Gunneridae</taxon>
        <taxon>Pentapetalae</taxon>
        <taxon>Dilleniales</taxon>
        <taxon>Dilleniaceae</taxon>
        <taxon>Dillenia</taxon>
    </lineage>
</organism>
<reference evidence="2 3" key="1">
    <citation type="submission" date="2023-12" db="EMBL/GenBank/DDBJ databases">
        <title>A high-quality genome assembly for Dillenia turbinata (Dilleniales).</title>
        <authorList>
            <person name="Chanderbali A."/>
        </authorList>
    </citation>
    <scope>NUCLEOTIDE SEQUENCE [LARGE SCALE GENOMIC DNA]</scope>
    <source>
        <strain evidence="2">LSX21</strain>
        <tissue evidence="2">Leaf</tissue>
    </source>
</reference>
<evidence type="ECO:0000313" key="2">
    <source>
        <dbReference type="EMBL" id="KAK6926663.1"/>
    </source>
</evidence>
<sequence length="727" mass="82586">MMHLDASCFLLIMPNESDKWGWKHVSVFDQGSGVKSCPAVDRSLREAFQTLEEGCLAEKKNRICGSGKSGKQIRPSQPNLTPFAAFGPFYEPPMIENLCYSCLSKEKARIEKTMALLQDSCPHTGTDDDGSDSVFTSVLTDSVIEVVPSNVHQIISHPGSIGESFEAIIRSKFPYIFWSTFASHSLQLLMEDITKPNWITQRVMGRSLKESSDLLATKFAPSYCVLGRVEAVETYYSRGFQGDVYNWRIQALEATKSKRIDEGYTLNPKYFGEGQSKDKTILRAWKATSEIYEGDAAEESVGEEDAVDCRDKMDPVAWRENFGFELPYLQTLAIRILYELQPIITRVRKTFCRKEASVDTPFLQVYEAAVTPCLQLLLVDCGRLSGCSGEQDIRMSCPAVDRSLREAFQTLEEERLAEKKKRIYGRGKSGKRIRPSQPNLSPFAAFGPLYEPPMIVTLCYSSLSKEEARIEKSMALLQNFLGTYWVHCRLDTAFALTYLFERNFELKQAIEVADIREEWKQWRLTTPEDFSNIEAAIFQALEAMKSKGIDEGYTLNPKYFGKGQSKDRTIMRAWKATLERYEGDATEGSMGKEDAVDCRDKMDPVAWWENFGFELSYLQTLPMRILCEEDGFEFAFRRNMKAMQVNYLSLNYSRTKQPTDCKSNLNSKLDAGPAAESHIQCPIFGIVRTLHVICLLGLRLLPVDCGRLSSCSVEQDMTMVLFIFYLF</sequence>
<protein>
    <recommendedName>
        <fullName evidence="1">DUF659 domain-containing protein</fullName>
    </recommendedName>
</protein>
<keyword evidence="3" id="KW-1185">Reference proteome</keyword>
<dbReference type="Pfam" id="PF04937">
    <property type="entry name" value="DUF659"/>
    <property type="match status" value="1"/>
</dbReference>
<dbReference type="InterPro" id="IPR007021">
    <property type="entry name" value="DUF659"/>
</dbReference>
<name>A0AAN8V195_9MAGN</name>
<proteinExistence type="predicted"/>
<evidence type="ECO:0000313" key="3">
    <source>
        <dbReference type="Proteomes" id="UP001370490"/>
    </source>
</evidence>
<comment type="caution">
    <text evidence="2">The sequence shown here is derived from an EMBL/GenBank/DDBJ whole genome shotgun (WGS) entry which is preliminary data.</text>
</comment>
<accession>A0AAN8V195</accession>
<dbReference type="EMBL" id="JBAMMX010000015">
    <property type="protein sequence ID" value="KAK6926663.1"/>
    <property type="molecule type" value="Genomic_DNA"/>
</dbReference>